<gene>
    <name evidence="3" type="ORF">LCGC14_1359480</name>
</gene>
<dbReference type="GO" id="GO:0005524">
    <property type="term" value="F:ATP binding"/>
    <property type="evidence" value="ECO:0007669"/>
    <property type="project" value="InterPro"/>
</dbReference>
<accession>A0A0F9NAT7</accession>
<dbReference type="GO" id="GO:0016787">
    <property type="term" value="F:hydrolase activity"/>
    <property type="evidence" value="ECO:0007669"/>
    <property type="project" value="UniProtKB-KW"/>
</dbReference>
<dbReference type="EMBL" id="LAZR01008484">
    <property type="protein sequence ID" value="KKM78487.1"/>
    <property type="molecule type" value="Genomic_DNA"/>
</dbReference>
<keyword evidence="1" id="KW-0378">Hydrolase</keyword>
<dbReference type="Gene3D" id="3.40.50.300">
    <property type="entry name" value="P-loop containing nucleotide triphosphate hydrolases"/>
    <property type="match status" value="1"/>
</dbReference>
<dbReference type="Pfam" id="PF00176">
    <property type="entry name" value="SNF2-rel_dom"/>
    <property type="match status" value="1"/>
</dbReference>
<evidence type="ECO:0000259" key="2">
    <source>
        <dbReference type="Pfam" id="PF00176"/>
    </source>
</evidence>
<comment type="caution">
    <text evidence="3">The sequence shown here is derived from an EMBL/GenBank/DDBJ whole genome shotgun (WGS) entry which is preliminary data.</text>
</comment>
<dbReference type="InterPro" id="IPR000330">
    <property type="entry name" value="SNF2_N"/>
</dbReference>
<protein>
    <recommendedName>
        <fullName evidence="2">SNF2 N-terminal domain-containing protein</fullName>
    </recommendedName>
</protein>
<dbReference type="GO" id="GO:0031297">
    <property type="term" value="P:replication fork processing"/>
    <property type="evidence" value="ECO:0007669"/>
    <property type="project" value="TreeGrafter"/>
</dbReference>
<dbReference type="InterPro" id="IPR038718">
    <property type="entry name" value="SNF2-like_sf"/>
</dbReference>
<dbReference type="AlphaFoldDB" id="A0A0F9NAT7"/>
<evidence type="ECO:0000313" key="3">
    <source>
        <dbReference type="EMBL" id="KKM78487.1"/>
    </source>
</evidence>
<feature type="domain" description="SNF2 N-terminal" evidence="2">
    <location>
        <begin position="60"/>
        <end position="313"/>
    </location>
</feature>
<evidence type="ECO:0000256" key="1">
    <source>
        <dbReference type="ARBA" id="ARBA00022801"/>
    </source>
</evidence>
<dbReference type="InterPro" id="IPR027417">
    <property type="entry name" value="P-loop_NTPase"/>
</dbReference>
<dbReference type="GO" id="GO:0006281">
    <property type="term" value="P:DNA repair"/>
    <property type="evidence" value="ECO:0007669"/>
    <property type="project" value="TreeGrafter"/>
</dbReference>
<organism evidence="3">
    <name type="scientific">marine sediment metagenome</name>
    <dbReference type="NCBI Taxonomy" id="412755"/>
    <lineage>
        <taxon>unclassified sequences</taxon>
        <taxon>metagenomes</taxon>
        <taxon>ecological metagenomes</taxon>
    </lineage>
</organism>
<dbReference type="SUPFAM" id="SSF52540">
    <property type="entry name" value="P-loop containing nucleoside triphosphate hydrolases"/>
    <property type="match status" value="2"/>
</dbReference>
<dbReference type="Gene3D" id="3.40.50.10810">
    <property type="entry name" value="Tandem AAA-ATPase domain"/>
    <property type="match status" value="1"/>
</dbReference>
<name>A0A0F9NAT7_9ZZZZ</name>
<sequence>MQEDLKEIFDRVTRDEIKLAPEQDWSRCRKVQMPDGSLSGIKDHAKIGIRALLANPYFGLYDEMGAMKSAQTIIAAQFLYLADIINRVIVLCPATVRDVWYDKDLGELSLHLFGGLPARISEFHTRVRQWDWGDWTGAGTELRWIITNYEFVRAKDRLKFIGKYCGPKTLLVLDESSAVRNKTSQQSKSCLQLRRACGRVVQLNGTPIADTPMDLMNQANILHPTILDCRYILQFRQRYCVMNPRTPFPQILEWKNLDDIQRRMAPYVLRRLKEDCLDLPPKLPPVALSVPLTPATWKIYKAMKDDMVAWVDSNQASIAGQAIIKSIRLCQVTSGLLGGVEQVFEETGDSVPGFMQDEDWFLKSPEAAWNSVPLGSIPPPSAIREIGREKIDAALQFYAEHLEQDPAFKLVIWCRFRAELFRFEKLFRWKFPSVRLAVMVGGQNKTDRSLALRLLHPRTAIMSEPAVLLGTAGTGALGHNFTAAHVVLNMSYDQSLFKSRQSSDRNHRPGQTKAVSYFDLVATGPAGQKTMDHIILKARKNKDDIATWTAAAWLDALHEI</sequence>
<dbReference type="PANTHER" id="PTHR45766">
    <property type="entry name" value="DNA ANNEALING HELICASE AND ENDONUCLEASE ZRANB3 FAMILY MEMBER"/>
    <property type="match status" value="1"/>
</dbReference>
<reference evidence="3" key="1">
    <citation type="journal article" date="2015" name="Nature">
        <title>Complex archaea that bridge the gap between prokaryotes and eukaryotes.</title>
        <authorList>
            <person name="Spang A."/>
            <person name="Saw J.H."/>
            <person name="Jorgensen S.L."/>
            <person name="Zaremba-Niedzwiedzka K."/>
            <person name="Martijn J."/>
            <person name="Lind A.E."/>
            <person name="van Eijk R."/>
            <person name="Schleper C."/>
            <person name="Guy L."/>
            <person name="Ettema T.J."/>
        </authorList>
    </citation>
    <scope>NUCLEOTIDE SEQUENCE</scope>
</reference>
<proteinExistence type="predicted"/>
<dbReference type="PANTHER" id="PTHR45766:SF6">
    <property type="entry name" value="SWI_SNF-RELATED MATRIX-ASSOCIATED ACTIN-DEPENDENT REGULATOR OF CHROMATIN SUBFAMILY A-LIKE PROTEIN 1"/>
    <property type="match status" value="1"/>
</dbReference>